<dbReference type="Gene3D" id="2.40.128.30">
    <property type="entry name" value="Avidin-like"/>
    <property type="match status" value="1"/>
</dbReference>
<comment type="caution">
    <text evidence="4">The sequence shown here is derived from an EMBL/GenBank/DDBJ whole genome shotgun (WGS) entry which is preliminary data.</text>
</comment>
<keyword evidence="3" id="KW-0732">Signal</keyword>
<proteinExistence type="predicted"/>
<evidence type="ECO:0000256" key="3">
    <source>
        <dbReference type="ARBA" id="ARBA00022729"/>
    </source>
</evidence>
<evidence type="ECO:0000313" key="4">
    <source>
        <dbReference type="EMBL" id="GLS69435.1"/>
    </source>
</evidence>
<dbReference type="Pfam" id="PF01382">
    <property type="entry name" value="Avidin"/>
    <property type="match status" value="1"/>
</dbReference>
<keyword evidence="2" id="KW-0964">Secreted</keyword>
<dbReference type="RefSeq" id="WP_283214829.1">
    <property type="nucleotide sequence ID" value="NZ_BPQZ01000002.1"/>
</dbReference>
<dbReference type="Proteomes" id="UP001157440">
    <property type="component" value="Unassembled WGS sequence"/>
</dbReference>
<organism evidence="4 5">
    <name type="scientific">Methylobacterium tardum</name>
    <dbReference type="NCBI Taxonomy" id="374432"/>
    <lineage>
        <taxon>Bacteria</taxon>
        <taxon>Pseudomonadati</taxon>
        <taxon>Pseudomonadota</taxon>
        <taxon>Alphaproteobacteria</taxon>
        <taxon>Hyphomicrobiales</taxon>
        <taxon>Methylobacteriaceae</taxon>
        <taxon>Methylobacterium</taxon>
    </lineage>
</organism>
<dbReference type="GO" id="GO:0009374">
    <property type="term" value="F:biotin binding"/>
    <property type="evidence" value="ECO:0007669"/>
    <property type="project" value="InterPro"/>
</dbReference>
<comment type="subcellular location">
    <subcellularLocation>
        <location evidence="1">Secreted</location>
    </subcellularLocation>
</comment>
<name>A0AA37TCG3_9HYPH</name>
<sequence length="117" mass="12556">MFDGVWRSQAGAELRLLQMGEAVSGTYTAANPGFAQTSRSRILVGTAEGDIIGFVTSTSSPQEITAWTGRLVRADEKTAEEIHAVFHAVERCAQPKAVDSHIALETTIFSKVENACS</sequence>
<keyword evidence="5" id="KW-1185">Reference proteome</keyword>
<dbReference type="SUPFAM" id="SSF50876">
    <property type="entry name" value="Avidin/streptavidin"/>
    <property type="match status" value="1"/>
</dbReference>
<dbReference type="InterPro" id="IPR036896">
    <property type="entry name" value="Avidin-like_sf"/>
</dbReference>
<evidence type="ECO:0000256" key="1">
    <source>
        <dbReference type="ARBA" id="ARBA00004613"/>
    </source>
</evidence>
<gene>
    <name evidence="4" type="ORF">GCM10007890_14480</name>
</gene>
<evidence type="ECO:0000256" key="2">
    <source>
        <dbReference type="ARBA" id="ARBA00022525"/>
    </source>
</evidence>
<reference evidence="5" key="1">
    <citation type="journal article" date="2019" name="Int. J. Syst. Evol. Microbiol.">
        <title>The Global Catalogue of Microorganisms (GCM) 10K type strain sequencing project: providing services to taxonomists for standard genome sequencing and annotation.</title>
        <authorList>
            <consortium name="The Broad Institute Genomics Platform"/>
            <consortium name="The Broad Institute Genome Sequencing Center for Infectious Disease"/>
            <person name="Wu L."/>
            <person name="Ma J."/>
        </authorList>
    </citation>
    <scope>NUCLEOTIDE SEQUENCE [LARGE SCALE GENOMIC DNA]</scope>
    <source>
        <strain evidence="5">NBRC 103632</strain>
    </source>
</reference>
<evidence type="ECO:0000313" key="5">
    <source>
        <dbReference type="Proteomes" id="UP001157440"/>
    </source>
</evidence>
<dbReference type="InterPro" id="IPR005468">
    <property type="entry name" value="Avidin/str"/>
</dbReference>
<protein>
    <recommendedName>
        <fullName evidence="6">Avidin family protein</fullName>
    </recommendedName>
</protein>
<dbReference type="GO" id="GO:0005576">
    <property type="term" value="C:extracellular region"/>
    <property type="evidence" value="ECO:0007669"/>
    <property type="project" value="UniProtKB-SubCell"/>
</dbReference>
<dbReference type="AlphaFoldDB" id="A0AA37TCG3"/>
<accession>A0AA37TCG3</accession>
<dbReference type="EMBL" id="BSPL01000011">
    <property type="protein sequence ID" value="GLS69435.1"/>
    <property type="molecule type" value="Genomic_DNA"/>
</dbReference>
<evidence type="ECO:0008006" key="6">
    <source>
        <dbReference type="Google" id="ProtNLM"/>
    </source>
</evidence>